<dbReference type="InterPro" id="IPR027417">
    <property type="entry name" value="P-loop_NTPase"/>
</dbReference>
<feature type="region of interest" description="Disordered" evidence="18">
    <location>
        <begin position="466"/>
        <end position="605"/>
    </location>
</feature>
<feature type="coiled-coil region" evidence="17">
    <location>
        <begin position="733"/>
        <end position="760"/>
    </location>
</feature>
<evidence type="ECO:0000256" key="4">
    <source>
        <dbReference type="ARBA" id="ARBA00022640"/>
    </source>
</evidence>
<evidence type="ECO:0000256" key="16">
    <source>
        <dbReference type="ARBA" id="ARBA00023775"/>
    </source>
</evidence>
<keyword evidence="9" id="KW-1002">Plastid outer membrane</keyword>
<evidence type="ECO:0000256" key="9">
    <source>
        <dbReference type="ARBA" id="ARBA00022805"/>
    </source>
</evidence>
<dbReference type="SUPFAM" id="SSF52540">
    <property type="entry name" value="P-loop containing nucleoside triphosphate hydrolases"/>
    <property type="match status" value="1"/>
</dbReference>
<gene>
    <name evidence="20" type="ORF">Taro_047572</name>
</gene>
<feature type="compositionally biased region" description="Polar residues" evidence="18">
    <location>
        <begin position="487"/>
        <end position="500"/>
    </location>
</feature>
<feature type="compositionally biased region" description="Acidic residues" evidence="18">
    <location>
        <begin position="79"/>
        <end position="90"/>
    </location>
</feature>
<dbReference type="Gene3D" id="3.40.50.300">
    <property type="entry name" value="P-loop containing nucleotide triphosphate hydrolases"/>
    <property type="match status" value="1"/>
</dbReference>
<keyword evidence="14" id="KW-0472">Membrane</keyword>
<keyword evidence="4" id="KW-0934">Plastid</keyword>
<protein>
    <recommendedName>
        <fullName evidence="19">AIG1-type G domain-containing protein</fullName>
    </recommendedName>
</protein>
<keyword evidence="3" id="KW-0150">Chloroplast</keyword>
<keyword evidence="2" id="KW-0813">Transport</keyword>
<dbReference type="EMBL" id="NMUH01006170">
    <property type="protein sequence ID" value="MQM14635.1"/>
    <property type="molecule type" value="Genomic_DNA"/>
</dbReference>
<dbReference type="InterPro" id="IPR024283">
    <property type="entry name" value="TOC159_MAD"/>
</dbReference>
<evidence type="ECO:0000256" key="15">
    <source>
        <dbReference type="ARBA" id="ARBA00023766"/>
    </source>
</evidence>
<dbReference type="InterPro" id="IPR045058">
    <property type="entry name" value="GIMA/IAN/Toc"/>
</dbReference>
<comment type="cofactor">
    <cofactor evidence="1">
        <name>Mg(2+)</name>
        <dbReference type="ChEBI" id="CHEBI:18420"/>
    </cofactor>
</comment>
<feature type="region of interest" description="Disordered" evidence="18">
    <location>
        <begin position="1068"/>
        <end position="1104"/>
    </location>
</feature>
<evidence type="ECO:0000256" key="8">
    <source>
        <dbReference type="ARBA" id="ARBA00022801"/>
    </source>
</evidence>
<keyword evidence="12" id="KW-1133">Transmembrane helix</keyword>
<evidence type="ECO:0000313" key="21">
    <source>
        <dbReference type="Proteomes" id="UP000652761"/>
    </source>
</evidence>
<keyword evidence="17" id="KW-0175">Coiled coil</keyword>
<feature type="compositionally biased region" description="Low complexity" evidence="18">
    <location>
        <begin position="36"/>
        <end position="50"/>
    </location>
</feature>
<feature type="region of interest" description="Disordered" evidence="18">
    <location>
        <begin position="128"/>
        <end position="283"/>
    </location>
</feature>
<feature type="compositionally biased region" description="Basic and acidic residues" evidence="18">
    <location>
        <begin position="216"/>
        <end position="228"/>
    </location>
</feature>
<name>A0A843X6S7_COLES</name>
<evidence type="ECO:0000256" key="13">
    <source>
        <dbReference type="ARBA" id="ARBA00023134"/>
    </source>
</evidence>
<feature type="compositionally biased region" description="Acidic residues" evidence="18">
    <location>
        <begin position="24"/>
        <end position="35"/>
    </location>
</feature>
<sequence>MDSLSSTRGPPAPALLIRAPLSSPEEEEEEVEEADTSAALRSPTPSPASSSEEEEFFLSGEEEPESGFETASERPFVPEPDEEVAPDDELGGAPFSPAFLLKKLRAFIPKARLSMEEEDVAEEVFDDGLAADDDGEEAGVVRVAPQLGAERVGGVDLGGGGGGVLGEEDGGDDDVGVAEEVSAGGDGGALEGGDDDGVTGYREKAAVSTVQEGIEGEVRGDGMPHEKPASGGAAAAELPESVRSGDGSAAVVEEVGEDAHDGGLGDGDEEGTNLDARAVGEPEVVRTKSSYGVITGTEEHAVFDGEFEMGNGSGSAMEEGKNSATQVVLELEPGDGKSGGDAEESGGDRSGAVSDNNLETLETVVVESEELQHSETRENSGYTGEKAADSSEIKGGVGEVAGNGVLEVVETSVDPGDAESSLQKPDPLSSFEVADAGDEAVQVLGTETGDGRDHVNQAAIELKSHEINQEVTAEESGADPSLVDNLETGSTPDFETQKLQLSERKDTISQTMEEEEETADSSERKEKVEEVETDDALKPVDVSMESGDADHLLEKTYHVERTADDDDVYVSPESKKKINDSSEDTDNEDLHANLNGGEKKSGVASSKIAEQIVKELGEGSQCTNSRCGSSRDYSHEMDGQIVSDSDEEMETDEEGYGKELFDSATLAAILKAAAGSSSDGSITITAPDATRIFSVERPAGLGSAAASLKPAPPHTLRPNIFSPSELAVVGEPESSMDEEAKKLQEKIEQLRVKFLRLVHRLGHSPEDRVAAQVLYRLGLAEGIKRGMQIGQSFSFEKAKKKALQLEENENETLDFACNILVIGKTGVGKSATINSIFGEEKVNTDAFEPVASSVREIIGTVDGIRICVIDTPGLRSSVMDQPANMRTLASIKKYTKKCPPDIVLYVDRLDTQTWDFNDLPLLRSITSALGSSIWFNATIALTHAASAPPDGPNGSPLSYEVFVDQRSRVVQHAIRQASGDMRFMNPVALVENHPSCRRNREGQMVLPNGLSWRTQMLLLCYSSKILSDANSLLKLQDTAPGKLFGFRVRSPPLPFLLSSLLQSRVHPKLSTDQGVDNGDSDVDLGELSDSDQEEREDEYDQLPPFKPLRKAQIAKLTREQRKAYFDEYDYRVKLLQKKQWKEELKRQKEMKKRGKTDNGESEYGDLVDDYDQDSAPATVPVPLPDMVLPPSFDCDNPAHRYRFLEPTSQLIVRPVLDTHGWDHDCGYDGVSLEENLAIASKFPAGISIQVTKDKKDFSIHLDSSVSAKHGENGSTLAGFDIQSVGKQLAYILRSETIFRTLKNNKTAAGILVTFLGENIATGLKVEDQLTVGKRLGLVASTGAVRAQGDVAYGANLEVRLREKDFPIGQDVSSLGLSLMKWRSDLALGANLQSQISVGRNTKMSVRLGLNNKLSGQITVRTSTSEQLPIALLGILPIAASIYRSIWSDEAH</sequence>
<feature type="compositionally biased region" description="Basic and acidic residues" evidence="18">
    <location>
        <begin position="521"/>
        <end position="538"/>
    </location>
</feature>
<dbReference type="GO" id="GO:0015031">
    <property type="term" value="P:protein transport"/>
    <property type="evidence" value="ECO:0007669"/>
    <property type="project" value="UniProtKB-KW"/>
</dbReference>
<evidence type="ECO:0000256" key="5">
    <source>
        <dbReference type="ARBA" id="ARBA00022692"/>
    </source>
</evidence>
<evidence type="ECO:0000256" key="1">
    <source>
        <dbReference type="ARBA" id="ARBA00001946"/>
    </source>
</evidence>
<keyword evidence="13" id="KW-0342">GTP-binding</keyword>
<dbReference type="PROSITE" id="PS51720">
    <property type="entry name" value="G_AIG1"/>
    <property type="match status" value="1"/>
</dbReference>
<dbReference type="CDD" id="cd01853">
    <property type="entry name" value="Toc34_like"/>
    <property type="match status" value="1"/>
</dbReference>
<feature type="compositionally biased region" description="Acidic residues" evidence="18">
    <location>
        <begin position="128"/>
        <end position="137"/>
    </location>
</feature>
<reference evidence="20" key="1">
    <citation type="submission" date="2017-07" db="EMBL/GenBank/DDBJ databases">
        <title>Taro Niue Genome Assembly and Annotation.</title>
        <authorList>
            <person name="Atibalentja N."/>
            <person name="Keating K."/>
            <person name="Fields C.J."/>
        </authorList>
    </citation>
    <scope>NUCLEOTIDE SEQUENCE</scope>
    <source>
        <strain evidence="20">Niue_2</strain>
        <tissue evidence="20">Leaf</tissue>
    </source>
</reference>
<evidence type="ECO:0000256" key="12">
    <source>
        <dbReference type="ARBA" id="ARBA00022989"/>
    </source>
</evidence>
<dbReference type="PANTHER" id="PTHR10903">
    <property type="entry name" value="GTPASE, IMAP FAMILY MEMBER-RELATED"/>
    <property type="match status" value="1"/>
</dbReference>
<organism evidence="20 21">
    <name type="scientific">Colocasia esculenta</name>
    <name type="common">Wild taro</name>
    <name type="synonym">Arum esculentum</name>
    <dbReference type="NCBI Taxonomy" id="4460"/>
    <lineage>
        <taxon>Eukaryota</taxon>
        <taxon>Viridiplantae</taxon>
        <taxon>Streptophyta</taxon>
        <taxon>Embryophyta</taxon>
        <taxon>Tracheophyta</taxon>
        <taxon>Spermatophyta</taxon>
        <taxon>Magnoliopsida</taxon>
        <taxon>Liliopsida</taxon>
        <taxon>Araceae</taxon>
        <taxon>Aroideae</taxon>
        <taxon>Colocasieae</taxon>
        <taxon>Colocasia</taxon>
    </lineage>
</organism>
<keyword evidence="7" id="KW-0547">Nucleotide-binding</keyword>
<dbReference type="FunFam" id="3.40.50.300:FF:000413">
    <property type="entry name" value="Translocase of chloroplast 120, chloroplastic"/>
    <property type="match status" value="1"/>
</dbReference>
<comment type="caution">
    <text evidence="20">The sequence shown here is derived from an EMBL/GenBank/DDBJ whole genome shotgun (WGS) entry which is preliminary data.</text>
</comment>
<evidence type="ECO:0000256" key="6">
    <source>
        <dbReference type="ARBA" id="ARBA00022723"/>
    </source>
</evidence>
<dbReference type="GO" id="GO:0009707">
    <property type="term" value="C:chloroplast outer membrane"/>
    <property type="evidence" value="ECO:0007669"/>
    <property type="project" value="UniProtKB-SubCell"/>
</dbReference>
<evidence type="ECO:0000313" key="20">
    <source>
        <dbReference type="EMBL" id="MQM14635.1"/>
    </source>
</evidence>
<evidence type="ECO:0000256" key="18">
    <source>
        <dbReference type="SAM" id="MobiDB-lite"/>
    </source>
</evidence>
<feature type="region of interest" description="Disordered" evidence="18">
    <location>
        <begin position="1"/>
        <end position="92"/>
    </location>
</feature>
<dbReference type="PANTHER" id="PTHR10903:SF120">
    <property type="entry name" value="TRANSLOCASE OF CHLOROPLAST 159, CHLOROPLASTIC"/>
    <property type="match status" value="1"/>
</dbReference>
<dbReference type="GO" id="GO:0005525">
    <property type="term" value="F:GTP binding"/>
    <property type="evidence" value="ECO:0007669"/>
    <property type="project" value="UniProtKB-KW"/>
</dbReference>
<dbReference type="Proteomes" id="UP000652761">
    <property type="component" value="Unassembled WGS sequence"/>
</dbReference>
<evidence type="ECO:0000256" key="7">
    <source>
        <dbReference type="ARBA" id="ARBA00022741"/>
    </source>
</evidence>
<keyword evidence="5" id="KW-0812">Transmembrane</keyword>
<feature type="compositionally biased region" description="Acidic residues" evidence="18">
    <location>
        <begin position="1078"/>
        <end position="1100"/>
    </location>
</feature>
<dbReference type="GO" id="GO:0046872">
    <property type="term" value="F:metal ion binding"/>
    <property type="evidence" value="ECO:0007669"/>
    <property type="project" value="UniProtKB-KW"/>
</dbReference>
<proteinExistence type="inferred from homology"/>
<evidence type="ECO:0000256" key="3">
    <source>
        <dbReference type="ARBA" id="ARBA00022528"/>
    </source>
</evidence>
<keyword evidence="10" id="KW-0460">Magnesium</keyword>
<evidence type="ECO:0000256" key="14">
    <source>
        <dbReference type="ARBA" id="ARBA00023136"/>
    </source>
</evidence>
<keyword evidence="6" id="KW-0479">Metal-binding</keyword>
<dbReference type="NCBIfam" id="TIGR00993">
    <property type="entry name" value="3a0901s04IAP86"/>
    <property type="match status" value="1"/>
</dbReference>
<evidence type="ECO:0000256" key="10">
    <source>
        <dbReference type="ARBA" id="ARBA00022842"/>
    </source>
</evidence>
<feature type="compositionally biased region" description="Acidic residues" evidence="18">
    <location>
        <begin position="166"/>
        <end position="177"/>
    </location>
</feature>
<evidence type="ECO:0000256" key="2">
    <source>
        <dbReference type="ARBA" id="ARBA00022448"/>
    </source>
</evidence>
<keyword evidence="8" id="KW-0378">Hydrolase</keyword>
<evidence type="ECO:0000256" key="11">
    <source>
        <dbReference type="ARBA" id="ARBA00022927"/>
    </source>
</evidence>
<dbReference type="GO" id="GO:0003924">
    <property type="term" value="F:GTPase activity"/>
    <property type="evidence" value="ECO:0007669"/>
    <property type="project" value="InterPro"/>
</dbReference>
<feature type="compositionally biased region" description="Low complexity" evidence="18">
    <location>
        <begin position="14"/>
        <end position="23"/>
    </location>
</feature>
<keyword evidence="21" id="KW-1185">Reference proteome</keyword>
<dbReference type="InterPro" id="IPR005690">
    <property type="entry name" value="Toc86_159"/>
</dbReference>
<feature type="domain" description="AIG1-type G" evidence="19">
    <location>
        <begin position="814"/>
        <end position="1030"/>
    </location>
</feature>
<feature type="compositionally biased region" description="Gly residues" evidence="18">
    <location>
        <begin position="155"/>
        <end position="165"/>
    </location>
</feature>
<dbReference type="InterPro" id="IPR006703">
    <property type="entry name" value="G_AIG1"/>
</dbReference>
<dbReference type="Pfam" id="PF11886">
    <property type="entry name" value="TOC159_MAD"/>
    <property type="match status" value="1"/>
</dbReference>
<keyword evidence="11" id="KW-0653">Protein transport</keyword>
<dbReference type="GO" id="GO:0045036">
    <property type="term" value="P:protein targeting to chloroplast"/>
    <property type="evidence" value="ECO:0007669"/>
    <property type="project" value="InterPro"/>
</dbReference>
<evidence type="ECO:0000259" key="19">
    <source>
        <dbReference type="PROSITE" id="PS51720"/>
    </source>
</evidence>
<evidence type="ECO:0000256" key="17">
    <source>
        <dbReference type="SAM" id="Coils"/>
    </source>
</evidence>
<feature type="compositionally biased region" description="Acidic residues" evidence="18">
    <location>
        <begin position="51"/>
        <end position="66"/>
    </location>
</feature>
<feature type="compositionally biased region" description="Basic and acidic residues" evidence="18">
    <location>
        <begin position="548"/>
        <end position="562"/>
    </location>
</feature>
<comment type="subcellular location">
    <subcellularLocation>
        <location evidence="15">Plastid</location>
        <location evidence="15">Chloroplast outer membrane</location>
        <topology evidence="15">Single-pass membrane protein</topology>
    </subcellularLocation>
</comment>
<accession>A0A843X6S7</accession>
<dbReference type="OrthoDB" id="8954335at2759"/>
<dbReference type="Pfam" id="PF04548">
    <property type="entry name" value="AIG1"/>
    <property type="match status" value="1"/>
</dbReference>
<comment type="similarity">
    <text evidence="16">Belongs to the TRAFAC class TrmE-Era-EngA-EngB-Septin-like GTPase superfamily. AIG1/Toc34/Toc159-like paraseptin GTPase family. TOC159 subfamily.</text>
</comment>
<feature type="region of interest" description="Disordered" evidence="18">
    <location>
        <begin position="329"/>
        <end position="398"/>
    </location>
</feature>